<dbReference type="Proteomes" id="UP000237481">
    <property type="component" value="Unassembled WGS sequence"/>
</dbReference>
<gene>
    <name evidence="2" type="ORF">TPAR_05940</name>
</gene>
<organism evidence="2 3">
    <name type="scientific">Tolypocladium paradoxum</name>
    <dbReference type="NCBI Taxonomy" id="94208"/>
    <lineage>
        <taxon>Eukaryota</taxon>
        <taxon>Fungi</taxon>
        <taxon>Dikarya</taxon>
        <taxon>Ascomycota</taxon>
        <taxon>Pezizomycotina</taxon>
        <taxon>Sordariomycetes</taxon>
        <taxon>Hypocreomycetidae</taxon>
        <taxon>Hypocreales</taxon>
        <taxon>Ophiocordycipitaceae</taxon>
        <taxon>Tolypocladium</taxon>
    </lineage>
</organism>
<dbReference type="AlphaFoldDB" id="A0A2S4KUJ6"/>
<evidence type="ECO:0000313" key="3">
    <source>
        <dbReference type="Proteomes" id="UP000237481"/>
    </source>
</evidence>
<dbReference type="OrthoDB" id="5375886at2759"/>
<comment type="caution">
    <text evidence="2">The sequence shown here is derived from an EMBL/GenBank/DDBJ whole genome shotgun (WGS) entry which is preliminary data.</text>
</comment>
<sequence length="75" mass="8077">MPEGRESPPPERQTGAQLHDPPASGQGTDSAQNKEKKPKSELDNLSSNPKWPMDDAVKAKFSKGEGNWGCMAGIK</sequence>
<feature type="region of interest" description="Disordered" evidence="1">
    <location>
        <begin position="1"/>
        <end position="56"/>
    </location>
</feature>
<evidence type="ECO:0000256" key="1">
    <source>
        <dbReference type="SAM" id="MobiDB-lite"/>
    </source>
</evidence>
<keyword evidence="3" id="KW-1185">Reference proteome</keyword>
<reference evidence="2 3" key="1">
    <citation type="submission" date="2018-01" db="EMBL/GenBank/DDBJ databases">
        <title>Harnessing the power of phylogenomics to disentangle the directionality and signatures of interkingdom host jumping in the parasitic fungal genus Tolypocladium.</title>
        <authorList>
            <person name="Quandt C.A."/>
            <person name="Patterson W."/>
            <person name="Spatafora J.W."/>
        </authorList>
    </citation>
    <scope>NUCLEOTIDE SEQUENCE [LARGE SCALE GENOMIC DNA]</scope>
    <source>
        <strain evidence="2 3">NRBC 100945</strain>
    </source>
</reference>
<dbReference type="EMBL" id="PKSG01000623">
    <property type="protein sequence ID" value="POR33866.1"/>
    <property type="molecule type" value="Genomic_DNA"/>
</dbReference>
<dbReference type="STRING" id="94208.A0A2S4KUJ6"/>
<protein>
    <submittedName>
        <fullName evidence="2">Uncharacterized protein</fullName>
    </submittedName>
</protein>
<proteinExistence type="predicted"/>
<evidence type="ECO:0000313" key="2">
    <source>
        <dbReference type="EMBL" id="POR33866.1"/>
    </source>
</evidence>
<accession>A0A2S4KUJ6</accession>
<name>A0A2S4KUJ6_9HYPO</name>
<feature type="compositionally biased region" description="Basic and acidic residues" evidence="1">
    <location>
        <begin position="32"/>
        <end position="42"/>
    </location>
</feature>